<dbReference type="EMBL" id="KN839855">
    <property type="protein sequence ID" value="KIJ62448.1"/>
    <property type="molecule type" value="Genomic_DNA"/>
</dbReference>
<organism evidence="1 2">
    <name type="scientific">Hydnomerulius pinastri MD-312</name>
    <dbReference type="NCBI Taxonomy" id="994086"/>
    <lineage>
        <taxon>Eukaryota</taxon>
        <taxon>Fungi</taxon>
        <taxon>Dikarya</taxon>
        <taxon>Basidiomycota</taxon>
        <taxon>Agaricomycotina</taxon>
        <taxon>Agaricomycetes</taxon>
        <taxon>Agaricomycetidae</taxon>
        <taxon>Boletales</taxon>
        <taxon>Boletales incertae sedis</taxon>
        <taxon>Leucogyrophana</taxon>
    </lineage>
</organism>
<evidence type="ECO:0000313" key="1">
    <source>
        <dbReference type="EMBL" id="KIJ62448.1"/>
    </source>
</evidence>
<dbReference type="HOGENOM" id="CLU_053010_0_0_1"/>
<gene>
    <name evidence="1" type="ORF">HYDPIDRAFT_189044</name>
</gene>
<proteinExistence type="predicted"/>
<dbReference type="Proteomes" id="UP000053820">
    <property type="component" value="Unassembled WGS sequence"/>
</dbReference>
<evidence type="ECO:0000313" key="2">
    <source>
        <dbReference type="Proteomes" id="UP000053820"/>
    </source>
</evidence>
<keyword evidence="2" id="KW-1185">Reference proteome</keyword>
<dbReference type="AlphaFoldDB" id="A0A0C9W6C2"/>
<accession>A0A0C9W6C2</accession>
<name>A0A0C9W6C2_9AGAM</name>
<sequence>MTAKRVFSIDELARMICQNLRTPTYRDSGTEWREESQALLHVALCSKIMSEAALDVLWEDSATLGPFLSLLPPTLSKIEDASGVACPPAESWHTFDKYAGRVKRLFLRGFCPRRRGFHDDSPAYVKLATVRYREAGVHLFPRLRLLQMKLFLSGDPFIDSLIPHTVRRLNVELLLLGAAYKGGDQVPLRALQRISICAPLLEQLDLKPDYLLAKQAMPVDFPRLSTVYLRVVPGRVGGDIVKSCHLFANSPIKELVLYTNPIARDFWEDMVPPVFPSLQSFTAHQNPYHSLQLLKKLATKNLQNFTFSHHRWPATTPHLEQCLELVNYLKDRFSASLRSVRINMSNYGTSHAADFAPMLLALNELAFACPTLEEVDVSVPLYQATSVTSMPEEIGRLWRKSSWPRTLKSLRIIHERDGSAQT</sequence>
<protein>
    <recommendedName>
        <fullName evidence="3">F-box domain-containing protein</fullName>
    </recommendedName>
</protein>
<reference evidence="1 2" key="1">
    <citation type="submission" date="2014-04" db="EMBL/GenBank/DDBJ databases">
        <title>Evolutionary Origins and Diversification of the Mycorrhizal Mutualists.</title>
        <authorList>
            <consortium name="DOE Joint Genome Institute"/>
            <consortium name="Mycorrhizal Genomics Consortium"/>
            <person name="Kohler A."/>
            <person name="Kuo A."/>
            <person name="Nagy L.G."/>
            <person name="Floudas D."/>
            <person name="Copeland A."/>
            <person name="Barry K.W."/>
            <person name="Cichocki N."/>
            <person name="Veneault-Fourrey C."/>
            <person name="LaButti K."/>
            <person name="Lindquist E.A."/>
            <person name="Lipzen A."/>
            <person name="Lundell T."/>
            <person name="Morin E."/>
            <person name="Murat C."/>
            <person name="Riley R."/>
            <person name="Ohm R."/>
            <person name="Sun H."/>
            <person name="Tunlid A."/>
            <person name="Henrissat B."/>
            <person name="Grigoriev I.V."/>
            <person name="Hibbett D.S."/>
            <person name="Martin F."/>
        </authorList>
    </citation>
    <scope>NUCLEOTIDE SEQUENCE [LARGE SCALE GENOMIC DNA]</scope>
    <source>
        <strain evidence="1 2">MD-312</strain>
    </source>
</reference>
<evidence type="ECO:0008006" key="3">
    <source>
        <dbReference type="Google" id="ProtNLM"/>
    </source>
</evidence>
<dbReference type="OrthoDB" id="3222238at2759"/>